<dbReference type="Proteomes" id="UP000245469">
    <property type="component" value="Unassembled WGS sequence"/>
</dbReference>
<keyword evidence="1" id="KW-0472">Membrane</keyword>
<name>A0A316AEW6_9ACTN</name>
<feature type="transmembrane region" description="Helical" evidence="1">
    <location>
        <begin position="64"/>
        <end position="91"/>
    </location>
</feature>
<gene>
    <name evidence="2" type="ORF">BXY45_13152</name>
</gene>
<evidence type="ECO:0000313" key="3">
    <source>
        <dbReference type="Proteomes" id="UP000245469"/>
    </source>
</evidence>
<keyword evidence="3" id="KW-1185">Reference proteome</keyword>
<evidence type="ECO:0000256" key="1">
    <source>
        <dbReference type="SAM" id="Phobius"/>
    </source>
</evidence>
<comment type="caution">
    <text evidence="2">The sequence shown here is derived from an EMBL/GenBank/DDBJ whole genome shotgun (WGS) entry which is preliminary data.</text>
</comment>
<dbReference type="InterPro" id="IPR016795">
    <property type="entry name" value="UCP021697"/>
</dbReference>
<dbReference type="PIRSF" id="PIRSF021697">
    <property type="entry name" value="UCP021697"/>
    <property type="match status" value="1"/>
</dbReference>
<sequence length="143" mass="14819">MHQPSTYCGAVTAPADAWPGQGLGLPESGRGSLAAPGRRVAALTVDWLACSLVSFAFFDYNPVVTLGIFVLEQVLLIATLGGSFGHVLLGMRVHRTVDGATPPAPLAALVRAVLVGLFVPALLPGGDGRQLHDKAAGTLLLRR</sequence>
<proteinExistence type="predicted"/>
<dbReference type="AlphaFoldDB" id="A0A316AEW6"/>
<organism evidence="2 3">
    <name type="scientific">Quadrisphaera granulorum</name>
    <dbReference type="NCBI Taxonomy" id="317664"/>
    <lineage>
        <taxon>Bacteria</taxon>
        <taxon>Bacillati</taxon>
        <taxon>Actinomycetota</taxon>
        <taxon>Actinomycetes</taxon>
        <taxon>Kineosporiales</taxon>
        <taxon>Kineosporiaceae</taxon>
        <taxon>Quadrisphaera</taxon>
    </lineage>
</organism>
<accession>A0A316AEW6</accession>
<evidence type="ECO:0008006" key="4">
    <source>
        <dbReference type="Google" id="ProtNLM"/>
    </source>
</evidence>
<evidence type="ECO:0000313" key="2">
    <source>
        <dbReference type="EMBL" id="PWJ48327.1"/>
    </source>
</evidence>
<dbReference type="EMBL" id="QGDQ01000031">
    <property type="protein sequence ID" value="PWJ48327.1"/>
    <property type="molecule type" value="Genomic_DNA"/>
</dbReference>
<protein>
    <recommendedName>
        <fullName evidence="4">RDD family protein</fullName>
    </recommendedName>
</protein>
<keyword evidence="1" id="KW-0812">Transmembrane</keyword>
<feature type="transmembrane region" description="Helical" evidence="1">
    <location>
        <begin position="103"/>
        <end position="123"/>
    </location>
</feature>
<reference evidence="2 3" key="1">
    <citation type="submission" date="2018-03" db="EMBL/GenBank/DDBJ databases">
        <title>Genomic Encyclopedia of Archaeal and Bacterial Type Strains, Phase II (KMG-II): from individual species to whole genera.</title>
        <authorList>
            <person name="Goeker M."/>
        </authorList>
    </citation>
    <scope>NUCLEOTIDE SEQUENCE [LARGE SCALE GENOMIC DNA]</scope>
    <source>
        <strain evidence="2 3">DSM 44889</strain>
    </source>
</reference>
<keyword evidence="1" id="KW-1133">Transmembrane helix</keyword>